<protein>
    <recommendedName>
        <fullName evidence="4">FAD-dependent oxidoreductase domain-containing protein 2</fullName>
    </recommendedName>
</protein>
<dbReference type="SUPFAM" id="SSF51905">
    <property type="entry name" value="FAD/NAD(P)-binding domain"/>
    <property type="match status" value="1"/>
</dbReference>
<keyword evidence="1" id="KW-0560">Oxidoreductase</keyword>
<comment type="caution">
    <text evidence="2">The sequence shown here is derived from an EMBL/GenBank/DDBJ whole genome shotgun (WGS) entry which is preliminary data.</text>
</comment>
<dbReference type="GO" id="GO:0036503">
    <property type="term" value="P:ERAD pathway"/>
    <property type="evidence" value="ECO:0007669"/>
    <property type="project" value="TreeGrafter"/>
</dbReference>
<name>A0AAD9N0C1_9ANNE</name>
<dbReference type="InterPro" id="IPR036188">
    <property type="entry name" value="FAD/NAD-bd_sf"/>
</dbReference>
<dbReference type="Pfam" id="PF13738">
    <property type="entry name" value="Pyr_redox_3"/>
    <property type="match status" value="2"/>
</dbReference>
<dbReference type="AlphaFoldDB" id="A0AAD9N0C1"/>
<dbReference type="Proteomes" id="UP001208570">
    <property type="component" value="Unassembled WGS sequence"/>
</dbReference>
<dbReference type="EMBL" id="JAODUP010000409">
    <property type="protein sequence ID" value="KAK2150356.1"/>
    <property type="molecule type" value="Genomic_DNA"/>
</dbReference>
<reference evidence="2" key="1">
    <citation type="journal article" date="2023" name="Mol. Biol. Evol.">
        <title>Third-Generation Sequencing Reveals the Adaptive Role of the Epigenome in Three Deep-Sea Polychaetes.</title>
        <authorList>
            <person name="Perez M."/>
            <person name="Aroh O."/>
            <person name="Sun Y."/>
            <person name="Lan Y."/>
            <person name="Juniper S.K."/>
            <person name="Young C.R."/>
            <person name="Angers B."/>
            <person name="Qian P.Y."/>
        </authorList>
    </citation>
    <scope>NUCLEOTIDE SEQUENCE</scope>
    <source>
        <strain evidence="2">P08H-3</strain>
    </source>
</reference>
<dbReference type="Gene3D" id="3.50.50.60">
    <property type="entry name" value="FAD/NAD(P)-binding domain"/>
    <property type="match status" value="2"/>
</dbReference>
<accession>A0AAD9N0C1</accession>
<dbReference type="GO" id="GO:0004497">
    <property type="term" value="F:monooxygenase activity"/>
    <property type="evidence" value="ECO:0007669"/>
    <property type="project" value="TreeGrafter"/>
</dbReference>
<dbReference type="PRINTS" id="PR00368">
    <property type="entry name" value="FADPNR"/>
</dbReference>
<sequence length="707" mass="80852">MPSDRAAVPVAGLRRGYDASLTKWTNLTFYSPLPITGARMRSGEMIQKQVALLLFVLKISLCAENTWDYVIIGAGPSGLQMGYLLEQAHRNYVILERSNTSGSFFLTYPRHDRLISINKRHTGKTNKEFNLRHDWNSLLSGDEMLRFRHFSRQFFPRRKEMNQYLNAYKLRWSLNVKYGAEIVDISRRDGEAARVDDGADGDEDDGGDGGGTFVLTDKDGSLYSAKRLIVATGIWKPNIPPISGLDLAEGYETVSIDPDRYQGKTVLILGHGNAAFEMADSIYGAANSVHVVGRSRVRLSWETHYVGDIRGVNNGLLDSYQLKSLDGVLEGSLNDVQFEKRGQHIYVSLKNITTNDNFALRRDTTMSSGVWDLTSMTTFSIDNGSEYDLPQHVPLDNSLEYTLPQYVPHDYEQRSDLDPSRSLGIRMVNEKFPLIKHDYQLYGIKDIYVIGAASHWLDYRRSSGGFIHGFRYTVRALHRLMEHRYENIPWPSKDYDLINLLPNLVKRINEGSGIYQMFAVLCDIIVFRNNGTQFSYIEEFPVGLLPQFTAITGHPLGRHIVVVLEYGQNYSGPGNDVFKETRATGFAHRAYRSNFLHPVLYYYERPITEEEYRKRPTSWMLPKPQRLHHVVEDFLTDWSRDTAHVLPLRRYLESCVGRSLRNYYHDDCFQMQLLHRRMPVMCGSYLQGGGLKREFSVSSFTVPGVMS</sequence>
<dbReference type="PANTHER" id="PTHR43539">
    <property type="entry name" value="FLAVIN-BINDING MONOOXYGENASE-LIKE PROTEIN (AFU_ORTHOLOGUE AFUA_4G09220)"/>
    <property type="match status" value="1"/>
</dbReference>
<dbReference type="InterPro" id="IPR050982">
    <property type="entry name" value="Auxin_biosynth/cation_transpt"/>
</dbReference>
<evidence type="ECO:0000313" key="3">
    <source>
        <dbReference type="Proteomes" id="UP001208570"/>
    </source>
</evidence>
<organism evidence="2 3">
    <name type="scientific">Paralvinella palmiformis</name>
    <dbReference type="NCBI Taxonomy" id="53620"/>
    <lineage>
        <taxon>Eukaryota</taxon>
        <taxon>Metazoa</taxon>
        <taxon>Spiralia</taxon>
        <taxon>Lophotrochozoa</taxon>
        <taxon>Annelida</taxon>
        <taxon>Polychaeta</taxon>
        <taxon>Sedentaria</taxon>
        <taxon>Canalipalpata</taxon>
        <taxon>Terebellida</taxon>
        <taxon>Terebelliformia</taxon>
        <taxon>Alvinellidae</taxon>
        <taxon>Paralvinella</taxon>
    </lineage>
</organism>
<evidence type="ECO:0000256" key="1">
    <source>
        <dbReference type="ARBA" id="ARBA00023002"/>
    </source>
</evidence>
<dbReference type="GO" id="GO:0050660">
    <property type="term" value="F:flavin adenine dinucleotide binding"/>
    <property type="evidence" value="ECO:0007669"/>
    <property type="project" value="TreeGrafter"/>
</dbReference>
<evidence type="ECO:0000313" key="2">
    <source>
        <dbReference type="EMBL" id="KAK2150356.1"/>
    </source>
</evidence>
<evidence type="ECO:0008006" key="4">
    <source>
        <dbReference type="Google" id="ProtNLM"/>
    </source>
</evidence>
<keyword evidence="3" id="KW-1185">Reference proteome</keyword>
<proteinExistence type="predicted"/>
<dbReference type="PANTHER" id="PTHR43539:SF23">
    <property type="entry name" value="FAD-DEPENDENT OXIDOREDUCTASE DOMAIN-CONTAINING PROTEIN 2"/>
    <property type="match status" value="1"/>
</dbReference>
<gene>
    <name evidence="2" type="ORF">LSH36_409g02054</name>
</gene>
<dbReference type="GO" id="GO:0005788">
    <property type="term" value="C:endoplasmic reticulum lumen"/>
    <property type="evidence" value="ECO:0007669"/>
    <property type="project" value="TreeGrafter"/>
</dbReference>